<comment type="caution">
    <text evidence="1">The sequence shown here is derived from an EMBL/GenBank/DDBJ whole genome shotgun (WGS) entry which is preliminary data.</text>
</comment>
<name>A0AAV0KH96_9ROSI</name>
<gene>
    <name evidence="1" type="ORF">LITE_LOCUS18520</name>
</gene>
<dbReference type="EMBL" id="CAMGYJ010000005">
    <property type="protein sequence ID" value="CAI0420840.1"/>
    <property type="molecule type" value="Genomic_DNA"/>
</dbReference>
<organism evidence="1 2">
    <name type="scientific">Linum tenue</name>
    <dbReference type="NCBI Taxonomy" id="586396"/>
    <lineage>
        <taxon>Eukaryota</taxon>
        <taxon>Viridiplantae</taxon>
        <taxon>Streptophyta</taxon>
        <taxon>Embryophyta</taxon>
        <taxon>Tracheophyta</taxon>
        <taxon>Spermatophyta</taxon>
        <taxon>Magnoliopsida</taxon>
        <taxon>eudicotyledons</taxon>
        <taxon>Gunneridae</taxon>
        <taxon>Pentapetalae</taxon>
        <taxon>rosids</taxon>
        <taxon>fabids</taxon>
        <taxon>Malpighiales</taxon>
        <taxon>Linaceae</taxon>
        <taxon>Linum</taxon>
    </lineage>
</organism>
<evidence type="ECO:0000313" key="1">
    <source>
        <dbReference type="EMBL" id="CAI0420840.1"/>
    </source>
</evidence>
<keyword evidence="2" id="KW-1185">Reference proteome</keyword>
<dbReference type="Proteomes" id="UP001154282">
    <property type="component" value="Unassembled WGS sequence"/>
</dbReference>
<dbReference type="AlphaFoldDB" id="A0AAV0KH96"/>
<proteinExistence type="predicted"/>
<sequence>MRTQASIRIKNKETLCRRSLQLCGHEDVHVMLSFVGEDTYSKAWS</sequence>
<accession>A0AAV0KH96</accession>
<evidence type="ECO:0000313" key="2">
    <source>
        <dbReference type="Proteomes" id="UP001154282"/>
    </source>
</evidence>
<protein>
    <submittedName>
        <fullName evidence="1">Uncharacterized protein</fullName>
    </submittedName>
</protein>
<reference evidence="1" key="1">
    <citation type="submission" date="2022-08" db="EMBL/GenBank/DDBJ databases">
        <authorList>
            <person name="Gutierrez-Valencia J."/>
        </authorList>
    </citation>
    <scope>NUCLEOTIDE SEQUENCE</scope>
</reference>